<name>C1N9D8_MICPC</name>
<proteinExistence type="predicted"/>
<dbReference type="Proteomes" id="UP000001876">
    <property type="component" value="Unassembled WGS sequence"/>
</dbReference>
<sequence>MADRFAAFAPQLIRDNASRRVGDVVKCVHLTSDAGMALNGAVGRVVGVGSLDDATVAAEGGVPFRVKVEFDGIPGIKSIRTVNLVHPNHRPGPGRDDSVRTSGAFYITLVPIRPRTRGERRSLRTLLPGVSLRPGSLAFNPDTPRRL</sequence>
<evidence type="ECO:0000313" key="1">
    <source>
        <dbReference type="EMBL" id="EEH51507.1"/>
    </source>
</evidence>
<organism evidence="2">
    <name type="scientific">Micromonas pusilla (strain CCMP1545)</name>
    <name type="common">Picoplanktonic green alga</name>
    <dbReference type="NCBI Taxonomy" id="564608"/>
    <lineage>
        <taxon>Eukaryota</taxon>
        <taxon>Viridiplantae</taxon>
        <taxon>Chlorophyta</taxon>
        <taxon>Mamiellophyceae</taxon>
        <taxon>Mamiellales</taxon>
        <taxon>Mamiellaceae</taxon>
        <taxon>Micromonas</taxon>
    </lineage>
</organism>
<dbReference type="GeneID" id="9690043"/>
<evidence type="ECO:0000313" key="2">
    <source>
        <dbReference type="Proteomes" id="UP000001876"/>
    </source>
</evidence>
<dbReference type="RefSeq" id="XP_003064602.1">
    <property type="nucleotide sequence ID" value="XM_003064556.1"/>
</dbReference>
<accession>C1N9D8</accession>
<gene>
    <name evidence="1" type="ORF">MICPUCDRAFT_54468</name>
</gene>
<protein>
    <submittedName>
        <fullName evidence="1">Predicted protein</fullName>
    </submittedName>
</protein>
<dbReference type="OrthoDB" id="364779at2759"/>
<dbReference type="KEGG" id="mpp:MICPUCDRAFT_54468"/>
<dbReference type="AlphaFoldDB" id="C1N9D8"/>
<dbReference type="EMBL" id="GG663751">
    <property type="protein sequence ID" value="EEH51507.1"/>
    <property type="molecule type" value="Genomic_DNA"/>
</dbReference>
<keyword evidence="2" id="KW-1185">Reference proteome</keyword>
<reference evidence="1 2" key="1">
    <citation type="journal article" date="2009" name="Science">
        <title>Green evolution and dynamic adaptations revealed by genomes of the marine picoeukaryotes Micromonas.</title>
        <authorList>
            <person name="Worden A.Z."/>
            <person name="Lee J.H."/>
            <person name="Mock T."/>
            <person name="Rouze P."/>
            <person name="Simmons M.P."/>
            <person name="Aerts A.L."/>
            <person name="Allen A.E."/>
            <person name="Cuvelier M.L."/>
            <person name="Derelle E."/>
            <person name="Everett M.V."/>
            <person name="Foulon E."/>
            <person name="Grimwood J."/>
            <person name="Gundlach H."/>
            <person name="Henrissat B."/>
            <person name="Napoli C."/>
            <person name="McDonald S.M."/>
            <person name="Parker M.S."/>
            <person name="Rombauts S."/>
            <person name="Salamov A."/>
            <person name="Von Dassow P."/>
            <person name="Badger J.H."/>
            <person name="Coutinho P.M."/>
            <person name="Demir E."/>
            <person name="Dubchak I."/>
            <person name="Gentemann C."/>
            <person name="Eikrem W."/>
            <person name="Gready J.E."/>
            <person name="John U."/>
            <person name="Lanier W."/>
            <person name="Lindquist E.A."/>
            <person name="Lucas S."/>
            <person name="Mayer K.F."/>
            <person name="Moreau H."/>
            <person name="Not F."/>
            <person name="Otillar R."/>
            <person name="Panaud O."/>
            <person name="Pangilinan J."/>
            <person name="Paulsen I."/>
            <person name="Piegu B."/>
            <person name="Poliakov A."/>
            <person name="Robbens S."/>
            <person name="Schmutz J."/>
            <person name="Toulza E."/>
            <person name="Wyss T."/>
            <person name="Zelensky A."/>
            <person name="Zhou K."/>
            <person name="Armbrust E.V."/>
            <person name="Bhattacharya D."/>
            <person name="Goodenough U.W."/>
            <person name="Van de Peer Y."/>
            <person name="Grigoriev I.V."/>
        </authorList>
    </citation>
    <scope>NUCLEOTIDE SEQUENCE [LARGE SCALE GENOMIC DNA]</scope>
    <source>
        <strain evidence="1 2">CCMP1545</strain>
    </source>
</reference>